<comment type="caution">
    <text evidence="3">The sequence shown here is derived from an EMBL/GenBank/DDBJ whole genome shotgun (WGS) entry which is preliminary data.</text>
</comment>
<evidence type="ECO:0000256" key="2">
    <source>
        <dbReference type="SAM" id="SignalP"/>
    </source>
</evidence>
<feature type="compositionally biased region" description="Low complexity" evidence="1">
    <location>
        <begin position="103"/>
        <end position="112"/>
    </location>
</feature>
<evidence type="ECO:0000313" key="4">
    <source>
        <dbReference type="Proteomes" id="UP000593565"/>
    </source>
</evidence>
<feature type="compositionally biased region" description="Polar residues" evidence="1">
    <location>
        <begin position="25"/>
        <end position="37"/>
    </location>
</feature>
<dbReference type="Proteomes" id="UP000593565">
    <property type="component" value="Unassembled WGS sequence"/>
</dbReference>
<accession>A0A7J6AMY8</accession>
<dbReference type="EMBL" id="JAAGNN010000011">
    <property type="protein sequence ID" value="KAF4083487.1"/>
    <property type="molecule type" value="Genomic_DNA"/>
</dbReference>
<feature type="compositionally biased region" description="Low complexity" evidence="1">
    <location>
        <begin position="39"/>
        <end position="59"/>
    </location>
</feature>
<keyword evidence="4" id="KW-1185">Reference proteome</keyword>
<feature type="signal peptide" evidence="2">
    <location>
        <begin position="1"/>
        <end position="24"/>
    </location>
</feature>
<feature type="region of interest" description="Disordered" evidence="1">
    <location>
        <begin position="87"/>
        <end position="112"/>
    </location>
</feature>
<sequence>MAKFHGPRFLFLVLAGLVLCTANGTTTGPENSSADTSDSPRTSSTKNTTSPPLTPSTTTDNHEAGTPALNSSHSNITTAGAVTEINTTGLPTNTTKHQHQSHTTLNTTVTDNNTTTLHPNTTKHQHPSTTVTMTTAENINTSTSDSPHTSSTMNTTSPTLTTSTTTETSPECSYTLWEEYDTVKVNIHKNDSPVKYKIKFTDTSDGSTIKTSPEESFPMSIKSLKPCHNYTVTFDPPCKPTTGFYKTRELGKLSQM</sequence>
<feature type="chain" id="PRO_5029622243" evidence="2">
    <location>
        <begin position="25"/>
        <end position="256"/>
    </location>
</feature>
<feature type="region of interest" description="Disordered" evidence="1">
    <location>
        <begin position="141"/>
        <end position="167"/>
    </location>
</feature>
<organism evidence="3 4">
    <name type="scientific">Ameiurus melas</name>
    <name type="common">Black bullhead</name>
    <name type="synonym">Silurus melas</name>
    <dbReference type="NCBI Taxonomy" id="219545"/>
    <lineage>
        <taxon>Eukaryota</taxon>
        <taxon>Metazoa</taxon>
        <taxon>Chordata</taxon>
        <taxon>Craniata</taxon>
        <taxon>Vertebrata</taxon>
        <taxon>Euteleostomi</taxon>
        <taxon>Actinopterygii</taxon>
        <taxon>Neopterygii</taxon>
        <taxon>Teleostei</taxon>
        <taxon>Ostariophysi</taxon>
        <taxon>Siluriformes</taxon>
        <taxon>Ictaluridae</taxon>
        <taxon>Ameiurus</taxon>
    </lineage>
</organism>
<dbReference type="AlphaFoldDB" id="A0A7J6AMY8"/>
<evidence type="ECO:0000313" key="3">
    <source>
        <dbReference type="EMBL" id="KAF4083487.1"/>
    </source>
</evidence>
<gene>
    <name evidence="3" type="ORF">AMELA_G00141920</name>
</gene>
<keyword evidence="2" id="KW-0732">Signal</keyword>
<protein>
    <submittedName>
        <fullName evidence="3">Uncharacterized protein</fullName>
    </submittedName>
</protein>
<proteinExistence type="predicted"/>
<evidence type="ECO:0000256" key="1">
    <source>
        <dbReference type="SAM" id="MobiDB-lite"/>
    </source>
</evidence>
<reference evidence="3 4" key="1">
    <citation type="submission" date="2020-02" db="EMBL/GenBank/DDBJ databases">
        <title>A chromosome-scale genome assembly of the black bullhead catfish (Ameiurus melas).</title>
        <authorList>
            <person name="Wen M."/>
            <person name="Zham M."/>
            <person name="Cabau C."/>
            <person name="Klopp C."/>
            <person name="Donnadieu C."/>
            <person name="Roques C."/>
            <person name="Bouchez O."/>
            <person name="Lampietro C."/>
            <person name="Jouanno E."/>
            <person name="Herpin A."/>
            <person name="Louis A."/>
            <person name="Berthelot C."/>
            <person name="Parey E."/>
            <person name="Roest-Crollius H."/>
            <person name="Braasch I."/>
            <person name="Postlethwait J."/>
            <person name="Robinson-Rechavi M."/>
            <person name="Echchiki A."/>
            <person name="Begum T."/>
            <person name="Montfort J."/>
            <person name="Schartl M."/>
            <person name="Bobe J."/>
            <person name="Guiguen Y."/>
        </authorList>
    </citation>
    <scope>NUCLEOTIDE SEQUENCE [LARGE SCALE GENOMIC DNA]</scope>
    <source>
        <strain evidence="3">M_S1</strain>
        <tissue evidence="3">Blood</tissue>
    </source>
</reference>
<feature type="region of interest" description="Disordered" evidence="1">
    <location>
        <begin position="25"/>
        <end position="74"/>
    </location>
</feature>
<name>A0A7J6AMY8_AMEME</name>